<name>A0A972JJR6_9GAMM</name>
<dbReference type="EC" id="2.7.7.65" evidence="2"/>
<dbReference type="Proteomes" id="UP000737113">
    <property type="component" value="Unassembled WGS sequence"/>
</dbReference>
<dbReference type="EMBL" id="JAAXYH010000002">
    <property type="protein sequence ID" value="NMH64359.1"/>
    <property type="molecule type" value="Genomic_DNA"/>
</dbReference>
<dbReference type="AlphaFoldDB" id="A0A972JJR6"/>
<feature type="transmembrane region" description="Helical" evidence="4">
    <location>
        <begin position="136"/>
        <end position="158"/>
    </location>
</feature>
<dbReference type="GO" id="GO:0052621">
    <property type="term" value="F:diguanylate cyclase activity"/>
    <property type="evidence" value="ECO:0007669"/>
    <property type="project" value="UniProtKB-EC"/>
</dbReference>
<dbReference type="Gene3D" id="3.30.450.20">
    <property type="entry name" value="PAS domain"/>
    <property type="match status" value="1"/>
</dbReference>
<gene>
    <name evidence="6" type="ORF">HC757_04155</name>
</gene>
<feature type="transmembrane region" description="Helical" evidence="4">
    <location>
        <begin position="55"/>
        <end position="76"/>
    </location>
</feature>
<dbReference type="CDD" id="cd12914">
    <property type="entry name" value="PDC1_DGC_like"/>
    <property type="match status" value="1"/>
</dbReference>
<accession>A0A972JJR6</accession>
<keyword evidence="7" id="KW-1185">Reference proteome</keyword>
<dbReference type="SMART" id="SM00267">
    <property type="entry name" value="GGDEF"/>
    <property type="match status" value="1"/>
</dbReference>
<evidence type="ECO:0000313" key="6">
    <source>
        <dbReference type="EMBL" id="NMH64359.1"/>
    </source>
</evidence>
<feature type="transmembrane region" description="Helical" evidence="4">
    <location>
        <begin position="96"/>
        <end position="116"/>
    </location>
</feature>
<reference evidence="6" key="1">
    <citation type="submission" date="2020-04" db="EMBL/GenBank/DDBJ databases">
        <title>Description of Shewanella salipaludis sp. nov., isolated from a salt marsh.</title>
        <authorList>
            <person name="Park S."/>
            <person name="Yoon J.-H."/>
        </authorList>
    </citation>
    <scope>NUCLEOTIDE SEQUENCE</scope>
    <source>
        <strain evidence="6">SHSM-M6</strain>
    </source>
</reference>
<keyword evidence="4" id="KW-1133">Transmembrane helix</keyword>
<dbReference type="CDD" id="cd01949">
    <property type="entry name" value="GGDEF"/>
    <property type="match status" value="1"/>
</dbReference>
<dbReference type="FunFam" id="3.30.70.270:FF:000001">
    <property type="entry name" value="Diguanylate cyclase domain protein"/>
    <property type="match status" value="1"/>
</dbReference>
<dbReference type="InterPro" id="IPR043128">
    <property type="entry name" value="Rev_trsase/Diguanyl_cyclase"/>
</dbReference>
<feature type="domain" description="GGDEF" evidence="5">
    <location>
        <begin position="541"/>
        <end position="678"/>
    </location>
</feature>
<dbReference type="SUPFAM" id="SSF55073">
    <property type="entry name" value="Nucleotide cyclase"/>
    <property type="match status" value="1"/>
</dbReference>
<comment type="catalytic activity">
    <reaction evidence="3">
        <text>2 GTP = 3',3'-c-di-GMP + 2 diphosphate</text>
        <dbReference type="Rhea" id="RHEA:24898"/>
        <dbReference type="ChEBI" id="CHEBI:33019"/>
        <dbReference type="ChEBI" id="CHEBI:37565"/>
        <dbReference type="ChEBI" id="CHEBI:58805"/>
        <dbReference type="EC" id="2.7.7.65"/>
    </reaction>
</comment>
<dbReference type="Gene3D" id="3.30.70.270">
    <property type="match status" value="1"/>
</dbReference>
<evidence type="ECO:0000259" key="5">
    <source>
        <dbReference type="PROSITE" id="PS50887"/>
    </source>
</evidence>
<keyword evidence="4" id="KW-0812">Transmembrane</keyword>
<comment type="cofactor">
    <cofactor evidence="1">
        <name>Mg(2+)</name>
        <dbReference type="ChEBI" id="CHEBI:18420"/>
    </cofactor>
</comment>
<evidence type="ECO:0000256" key="2">
    <source>
        <dbReference type="ARBA" id="ARBA00012528"/>
    </source>
</evidence>
<evidence type="ECO:0000313" key="7">
    <source>
        <dbReference type="Proteomes" id="UP000737113"/>
    </source>
</evidence>
<dbReference type="PANTHER" id="PTHR45138">
    <property type="entry name" value="REGULATORY COMPONENTS OF SENSORY TRANSDUCTION SYSTEM"/>
    <property type="match status" value="1"/>
</dbReference>
<comment type="caution">
    <text evidence="6">The sequence shown here is derived from an EMBL/GenBank/DDBJ whole genome shotgun (WGS) entry which is preliminary data.</text>
</comment>
<keyword evidence="4" id="KW-0472">Membrane</keyword>
<dbReference type="PANTHER" id="PTHR45138:SF9">
    <property type="entry name" value="DIGUANYLATE CYCLASE DGCM-RELATED"/>
    <property type="match status" value="1"/>
</dbReference>
<feature type="transmembrane region" description="Helical" evidence="4">
    <location>
        <begin position="410"/>
        <end position="428"/>
    </location>
</feature>
<evidence type="ECO:0000256" key="4">
    <source>
        <dbReference type="SAM" id="Phobius"/>
    </source>
</evidence>
<dbReference type="Pfam" id="PF00990">
    <property type="entry name" value="GGDEF"/>
    <property type="match status" value="1"/>
</dbReference>
<proteinExistence type="predicted"/>
<sequence>MAYVIVAVLLGPWYALVSALLCATGLMLSWSSPHAYPIFIAEALWLGFAKRRDIYALYAGICYWLLLGMPLTYLYIGQFTDLPREHMLFAVIKQGVNGLIYISLGAVAILLVPGFWHFKGRLKEKRRRNFSTQLTYIFTLLLTSSLLISILVSNHFFLDKQQVLLKQNLQDSANHLGQATQNYLDNHQTVIANAAHWLSQTGADEALRQQLLSGLHDRYPSFITMLIANRQGQLVAASPESHMQDVSMRDKQYSIQDRPYFTEALYNRKTYLSSVFLGRGFGSDPIVAISAPFYLGGEQQAAGIIEGSLDVSHFISIEKQNIDHQQQSIVLIDDKHKVIYASKPLKLAPLSEFNYAPSGKSYQTKLDMLNLEDLSRDSPEYIFSRHRLDNGWQLYVLEPFSPLLQLAQRLYLNTFLILIVSLLFAFYVTKVVSKLLTGPLEVIASKFNKLNKEEIQEQLLDEHSPLEVFRLYQKLVNSKQQLLRHQLELEEKVAIRTHELELANAKLKHLAEKDSLTGLYNRRYAEQRFGGIQDFCERNDQPIAIAILDLDLFKQVNDNYGHEGGDECLRAVAELLRHHFCRDIDIIARYGGEEFILILPQCNVLNIEEHLEKFRVKLTQLVITCPQGKRSFSITTSIGAIVASACFSENLEDWVRQADINLYRAKNAGRNRISLSILTPATETGTQEQI</sequence>
<dbReference type="InterPro" id="IPR000160">
    <property type="entry name" value="GGDEF_dom"/>
</dbReference>
<organism evidence="6 7">
    <name type="scientific">Shewanella salipaludis</name>
    <dbReference type="NCBI Taxonomy" id="2723052"/>
    <lineage>
        <taxon>Bacteria</taxon>
        <taxon>Pseudomonadati</taxon>
        <taxon>Pseudomonadota</taxon>
        <taxon>Gammaproteobacteria</taxon>
        <taxon>Alteromonadales</taxon>
        <taxon>Shewanellaceae</taxon>
        <taxon>Shewanella</taxon>
    </lineage>
</organism>
<dbReference type="InterPro" id="IPR050469">
    <property type="entry name" value="Diguanylate_Cyclase"/>
</dbReference>
<evidence type="ECO:0000256" key="1">
    <source>
        <dbReference type="ARBA" id="ARBA00001946"/>
    </source>
</evidence>
<dbReference type="PROSITE" id="PS50887">
    <property type="entry name" value="GGDEF"/>
    <property type="match status" value="1"/>
</dbReference>
<evidence type="ECO:0000256" key="3">
    <source>
        <dbReference type="ARBA" id="ARBA00034247"/>
    </source>
</evidence>
<dbReference type="InterPro" id="IPR029787">
    <property type="entry name" value="Nucleotide_cyclase"/>
</dbReference>
<dbReference type="NCBIfam" id="TIGR00254">
    <property type="entry name" value="GGDEF"/>
    <property type="match status" value="1"/>
</dbReference>
<protein>
    <recommendedName>
        <fullName evidence="2">diguanylate cyclase</fullName>
        <ecNumber evidence="2">2.7.7.65</ecNumber>
    </recommendedName>
</protein>